<dbReference type="InterPro" id="IPR000297">
    <property type="entry name" value="PPIase_PpiC"/>
</dbReference>
<evidence type="ECO:0000256" key="1">
    <source>
        <dbReference type="ARBA" id="ARBA00000971"/>
    </source>
</evidence>
<dbReference type="EMBL" id="WNCL01000021">
    <property type="protein sequence ID" value="MTU43554.1"/>
    <property type="molecule type" value="Genomic_DNA"/>
</dbReference>
<keyword evidence="4 8" id="KW-0732">Signal</keyword>
<dbReference type="RefSeq" id="WP_155165338.1">
    <property type="nucleotide sequence ID" value="NZ_WNBY01000010.1"/>
</dbReference>
<gene>
    <name evidence="10" type="ORF">GMD42_07935</name>
</gene>
<feature type="region of interest" description="Disordered" evidence="7">
    <location>
        <begin position="248"/>
        <end position="274"/>
    </location>
</feature>
<comment type="catalytic activity">
    <reaction evidence="1">
        <text>[protein]-peptidylproline (omega=180) = [protein]-peptidylproline (omega=0)</text>
        <dbReference type="Rhea" id="RHEA:16237"/>
        <dbReference type="Rhea" id="RHEA-COMP:10747"/>
        <dbReference type="Rhea" id="RHEA-COMP:10748"/>
        <dbReference type="ChEBI" id="CHEBI:83833"/>
        <dbReference type="ChEBI" id="CHEBI:83834"/>
        <dbReference type="EC" id="5.2.1.8"/>
    </reaction>
</comment>
<evidence type="ECO:0000256" key="3">
    <source>
        <dbReference type="ARBA" id="ARBA00013194"/>
    </source>
</evidence>
<evidence type="ECO:0000256" key="5">
    <source>
        <dbReference type="ARBA" id="ARBA00023110"/>
    </source>
</evidence>
<dbReference type="SUPFAM" id="SSF54534">
    <property type="entry name" value="FKBP-like"/>
    <property type="match status" value="1"/>
</dbReference>
<comment type="similarity">
    <text evidence="2">Belongs to the PpiC/parvulin rotamase family.</text>
</comment>
<evidence type="ECO:0000256" key="4">
    <source>
        <dbReference type="ARBA" id="ARBA00022729"/>
    </source>
</evidence>
<sequence length="274" mass="30710">MKKILTVLGLVCSLPVLAQSAAEPTISAKDQQEFVNLLKSRGITDAKQGQAIAHETLRREKLIGQEAWKQKLERDPLVKRQLAESRGKIYRDALVRNYLSKHPVTEAEIERQYQAEKARYNPTEVKLRHILVKDEKQAKDLIYLIGVGEDMGKMARGKSLDEPSAKNGGELPFTNVKGFAVPELGSVSMLLRKGQLYGKPIKSQYGYHIIRLEDKRTVPFPPKESMKERLRVSAAQTKAAQYMNGLLAPEHPPIQSTIRSKTTNAKSPNAKTTN</sequence>
<dbReference type="AlphaFoldDB" id="A0A6I3S140"/>
<name>A0A6I3S140_9BURK</name>
<feature type="domain" description="PpiC" evidence="9">
    <location>
        <begin position="122"/>
        <end position="214"/>
    </location>
</feature>
<evidence type="ECO:0000259" key="9">
    <source>
        <dbReference type="PROSITE" id="PS50198"/>
    </source>
</evidence>
<dbReference type="SUPFAM" id="SSF109998">
    <property type="entry name" value="Triger factor/SurA peptide-binding domain-like"/>
    <property type="match status" value="1"/>
</dbReference>
<dbReference type="GO" id="GO:0003755">
    <property type="term" value="F:peptidyl-prolyl cis-trans isomerase activity"/>
    <property type="evidence" value="ECO:0007669"/>
    <property type="project" value="UniProtKB-KW"/>
</dbReference>
<dbReference type="Proteomes" id="UP000462362">
    <property type="component" value="Unassembled WGS sequence"/>
</dbReference>
<keyword evidence="6 10" id="KW-0413">Isomerase</keyword>
<protein>
    <recommendedName>
        <fullName evidence="3">peptidylprolyl isomerase</fullName>
        <ecNumber evidence="3">5.2.1.8</ecNumber>
    </recommendedName>
</protein>
<evidence type="ECO:0000313" key="11">
    <source>
        <dbReference type="Proteomes" id="UP000462362"/>
    </source>
</evidence>
<evidence type="ECO:0000313" key="10">
    <source>
        <dbReference type="EMBL" id="MTU43554.1"/>
    </source>
</evidence>
<evidence type="ECO:0000256" key="2">
    <source>
        <dbReference type="ARBA" id="ARBA00007656"/>
    </source>
</evidence>
<dbReference type="PROSITE" id="PS50198">
    <property type="entry name" value="PPIC_PPIASE_2"/>
    <property type="match status" value="1"/>
</dbReference>
<reference evidence="10 11" key="1">
    <citation type="journal article" date="2019" name="Nat. Med.">
        <title>A library of human gut bacterial isolates paired with longitudinal multiomics data enables mechanistic microbiome research.</title>
        <authorList>
            <person name="Poyet M."/>
            <person name="Groussin M."/>
            <person name="Gibbons S.M."/>
            <person name="Avila-Pacheco J."/>
            <person name="Jiang X."/>
            <person name="Kearney S.M."/>
            <person name="Perrotta A.R."/>
            <person name="Berdy B."/>
            <person name="Zhao S."/>
            <person name="Lieberman T.D."/>
            <person name="Swanson P.K."/>
            <person name="Smith M."/>
            <person name="Roesemann S."/>
            <person name="Alexander J.E."/>
            <person name="Rich S.A."/>
            <person name="Livny J."/>
            <person name="Vlamakis H."/>
            <person name="Clish C."/>
            <person name="Bullock K."/>
            <person name="Deik A."/>
            <person name="Scott J."/>
            <person name="Pierce K.A."/>
            <person name="Xavier R.J."/>
            <person name="Alm E.J."/>
        </authorList>
    </citation>
    <scope>NUCLEOTIDE SEQUENCE [LARGE SCALE GENOMIC DNA]</scope>
    <source>
        <strain evidence="10 11">BIOML-A2</strain>
    </source>
</reference>
<organism evidence="10 11">
    <name type="scientific">Parasutterella excrementihominis</name>
    <dbReference type="NCBI Taxonomy" id="487175"/>
    <lineage>
        <taxon>Bacteria</taxon>
        <taxon>Pseudomonadati</taxon>
        <taxon>Pseudomonadota</taxon>
        <taxon>Betaproteobacteria</taxon>
        <taxon>Burkholderiales</taxon>
        <taxon>Sutterellaceae</taxon>
        <taxon>Parasutterella</taxon>
    </lineage>
</organism>
<dbReference type="PANTHER" id="PTHR47245">
    <property type="entry name" value="PEPTIDYLPROLYL ISOMERASE"/>
    <property type="match status" value="1"/>
</dbReference>
<evidence type="ECO:0000256" key="7">
    <source>
        <dbReference type="SAM" id="MobiDB-lite"/>
    </source>
</evidence>
<accession>A0A6I3S140</accession>
<dbReference type="InterPro" id="IPR027304">
    <property type="entry name" value="Trigger_fact/SurA_dom_sf"/>
</dbReference>
<dbReference type="EC" id="5.2.1.8" evidence="3"/>
<dbReference type="PANTHER" id="PTHR47245:SF1">
    <property type="entry name" value="FOLDASE PROTEIN PRSA"/>
    <property type="match status" value="1"/>
</dbReference>
<evidence type="ECO:0000256" key="6">
    <source>
        <dbReference type="ARBA" id="ARBA00023235"/>
    </source>
</evidence>
<feature type="signal peptide" evidence="8">
    <location>
        <begin position="1"/>
        <end position="18"/>
    </location>
</feature>
<proteinExistence type="inferred from homology"/>
<feature type="chain" id="PRO_5043445032" description="peptidylprolyl isomerase" evidence="8">
    <location>
        <begin position="19"/>
        <end position="274"/>
    </location>
</feature>
<dbReference type="InterPro" id="IPR046357">
    <property type="entry name" value="PPIase_dom_sf"/>
</dbReference>
<evidence type="ECO:0000256" key="8">
    <source>
        <dbReference type="SAM" id="SignalP"/>
    </source>
</evidence>
<keyword evidence="5" id="KW-0697">Rotamase</keyword>
<comment type="caution">
    <text evidence="10">The sequence shown here is derived from an EMBL/GenBank/DDBJ whole genome shotgun (WGS) entry which is preliminary data.</text>
</comment>
<dbReference type="Pfam" id="PF00639">
    <property type="entry name" value="Rotamase"/>
    <property type="match status" value="1"/>
</dbReference>
<feature type="compositionally biased region" description="Polar residues" evidence="7">
    <location>
        <begin position="254"/>
        <end position="274"/>
    </location>
</feature>
<dbReference type="InterPro" id="IPR050245">
    <property type="entry name" value="PrsA_foldase"/>
</dbReference>
<dbReference type="Gene3D" id="3.10.50.40">
    <property type="match status" value="1"/>
</dbReference>